<feature type="chain" id="PRO_5043718114" evidence="1">
    <location>
        <begin position="17"/>
        <end position="177"/>
    </location>
</feature>
<evidence type="ECO:0000313" key="3">
    <source>
        <dbReference type="Proteomes" id="UP001160148"/>
    </source>
</evidence>
<dbReference type="InterPro" id="IPR011604">
    <property type="entry name" value="PDDEXK-like_dom_sf"/>
</dbReference>
<sequence>MCLGFMVICHHIAALAIYTHYNLSSTDTACSWSARKNNTLGEIKSINQIYNCIPCPDISVSNVDFDNFRETLMSLSVPVGFSWLLQSENESITSENLLVDSIESLILDKRCQYLVKSKDFVALKNNVQTKIYVTDVSIIQIAKDTVGQINNDLWFKYRKNRLTASHFGKVLAAFKKD</sequence>
<protein>
    <submittedName>
        <fullName evidence="2">Uncharacterized protein</fullName>
    </submittedName>
</protein>
<gene>
    <name evidence="2" type="ORF">MEUPH1_LOCUS10105</name>
</gene>
<dbReference type="EMBL" id="CARXXK010000002">
    <property type="protein sequence ID" value="CAI6354059.1"/>
    <property type="molecule type" value="Genomic_DNA"/>
</dbReference>
<dbReference type="AlphaFoldDB" id="A0AAV0WDT6"/>
<proteinExistence type="predicted"/>
<feature type="signal peptide" evidence="1">
    <location>
        <begin position="1"/>
        <end position="16"/>
    </location>
</feature>
<dbReference type="Proteomes" id="UP001160148">
    <property type="component" value="Unassembled WGS sequence"/>
</dbReference>
<evidence type="ECO:0000256" key="1">
    <source>
        <dbReference type="SAM" id="SignalP"/>
    </source>
</evidence>
<reference evidence="2 3" key="1">
    <citation type="submission" date="2023-01" db="EMBL/GenBank/DDBJ databases">
        <authorList>
            <person name="Whitehead M."/>
        </authorList>
    </citation>
    <scope>NUCLEOTIDE SEQUENCE [LARGE SCALE GENOMIC DNA]</scope>
</reference>
<name>A0AAV0WDT6_9HEMI</name>
<keyword evidence="1" id="KW-0732">Signal</keyword>
<dbReference type="Gene3D" id="3.90.320.10">
    <property type="match status" value="1"/>
</dbReference>
<keyword evidence="3" id="KW-1185">Reference proteome</keyword>
<organism evidence="2 3">
    <name type="scientific">Macrosiphum euphorbiae</name>
    <name type="common">potato aphid</name>
    <dbReference type="NCBI Taxonomy" id="13131"/>
    <lineage>
        <taxon>Eukaryota</taxon>
        <taxon>Metazoa</taxon>
        <taxon>Ecdysozoa</taxon>
        <taxon>Arthropoda</taxon>
        <taxon>Hexapoda</taxon>
        <taxon>Insecta</taxon>
        <taxon>Pterygota</taxon>
        <taxon>Neoptera</taxon>
        <taxon>Paraneoptera</taxon>
        <taxon>Hemiptera</taxon>
        <taxon>Sternorrhyncha</taxon>
        <taxon>Aphidomorpha</taxon>
        <taxon>Aphidoidea</taxon>
        <taxon>Aphididae</taxon>
        <taxon>Macrosiphini</taxon>
        <taxon>Macrosiphum</taxon>
    </lineage>
</organism>
<comment type="caution">
    <text evidence="2">The sequence shown here is derived from an EMBL/GenBank/DDBJ whole genome shotgun (WGS) entry which is preliminary data.</text>
</comment>
<accession>A0AAV0WDT6</accession>
<evidence type="ECO:0000313" key="2">
    <source>
        <dbReference type="EMBL" id="CAI6354059.1"/>
    </source>
</evidence>